<dbReference type="InterPro" id="IPR050306">
    <property type="entry name" value="PfkB_Carbo_kinase"/>
</dbReference>
<organism evidence="5 6">
    <name type="scientific">Mycolicibacterium tokaiense</name>
    <dbReference type="NCBI Taxonomy" id="39695"/>
    <lineage>
        <taxon>Bacteria</taxon>
        <taxon>Bacillati</taxon>
        <taxon>Actinomycetota</taxon>
        <taxon>Actinomycetes</taxon>
        <taxon>Mycobacteriales</taxon>
        <taxon>Mycobacteriaceae</taxon>
        <taxon>Mycolicibacterium</taxon>
    </lineage>
</organism>
<evidence type="ECO:0000256" key="3">
    <source>
        <dbReference type="ARBA" id="ARBA00022777"/>
    </source>
</evidence>
<keyword evidence="6" id="KW-1185">Reference proteome</keyword>
<dbReference type="AlphaFoldDB" id="A0A378TMM6"/>
<dbReference type="Gene3D" id="3.40.1190.20">
    <property type="match status" value="1"/>
</dbReference>
<dbReference type="InterPro" id="IPR002173">
    <property type="entry name" value="Carboh/pur_kinase_PfkB_CS"/>
</dbReference>
<evidence type="ECO:0000313" key="6">
    <source>
        <dbReference type="Proteomes" id="UP000254978"/>
    </source>
</evidence>
<dbReference type="CDD" id="cd01942">
    <property type="entry name" value="ribokinase_group_A"/>
    <property type="match status" value="1"/>
</dbReference>
<dbReference type="GO" id="GO:0004001">
    <property type="term" value="F:adenosine kinase activity"/>
    <property type="evidence" value="ECO:0007669"/>
    <property type="project" value="UniProtKB-EC"/>
</dbReference>
<gene>
    <name evidence="5" type="primary">adoK</name>
    <name evidence="5" type="ORF">NCTC10821_05441</name>
</gene>
<evidence type="ECO:0000259" key="4">
    <source>
        <dbReference type="Pfam" id="PF00294"/>
    </source>
</evidence>
<sequence>MRLTPKPHKNRMELLVSIAVTGSIATDHLMRFPGRFAEQLLAEHLQKVSLSFLVDDLVMHRGGVAGNMAYAIGILGGSPTLVGAVGSDFDDYRQWLESNGVDCSQVLVSQDAYTARFVCTTDQDMAQLASFYPGAMSEARTISLAKLVEATGTPELVIVGANDPEAMFLHTEECRSLGLAFAADPSQQLARLNREEIRRLIDGATYLFTNDYEWDLLLQKSGWSEAEVMQQIELRVTTLGEKGVDLVGRDGTFVHVDVVPETHKADPTGIGDAFRAGFLTGRTAGLSLERSAQLASLVATLVLEAPGPQEWTWDKAAALPRLAEVYGTEAESEIAAALL</sequence>
<dbReference type="PANTHER" id="PTHR43085">
    <property type="entry name" value="HEXOKINASE FAMILY MEMBER"/>
    <property type="match status" value="1"/>
</dbReference>
<evidence type="ECO:0000256" key="1">
    <source>
        <dbReference type="ARBA" id="ARBA00010688"/>
    </source>
</evidence>
<accession>A0A378TMM6</accession>
<dbReference type="InterPro" id="IPR011611">
    <property type="entry name" value="PfkB_dom"/>
</dbReference>
<dbReference type="InterPro" id="IPR029056">
    <property type="entry name" value="Ribokinase-like"/>
</dbReference>
<evidence type="ECO:0000256" key="2">
    <source>
        <dbReference type="ARBA" id="ARBA00022679"/>
    </source>
</evidence>
<dbReference type="PROSITE" id="PS00583">
    <property type="entry name" value="PFKB_KINASES_1"/>
    <property type="match status" value="1"/>
</dbReference>
<reference evidence="5 6" key="1">
    <citation type="submission" date="2018-06" db="EMBL/GenBank/DDBJ databases">
        <authorList>
            <consortium name="Pathogen Informatics"/>
            <person name="Doyle S."/>
        </authorList>
    </citation>
    <scope>NUCLEOTIDE SEQUENCE [LARGE SCALE GENOMIC DNA]</scope>
    <source>
        <strain evidence="5 6">NCTC10821</strain>
    </source>
</reference>
<dbReference type="EMBL" id="UGQT01000001">
    <property type="protein sequence ID" value="STZ61880.1"/>
    <property type="molecule type" value="Genomic_DNA"/>
</dbReference>
<dbReference type="SUPFAM" id="SSF53613">
    <property type="entry name" value="Ribokinase-like"/>
    <property type="match status" value="1"/>
</dbReference>
<dbReference type="Pfam" id="PF00294">
    <property type="entry name" value="PfkB"/>
    <property type="match status" value="1"/>
</dbReference>
<dbReference type="EC" id="2.7.1.20" evidence="5"/>
<dbReference type="PANTHER" id="PTHR43085:SF46">
    <property type="entry name" value="ADENOSINE KINASE"/>
    <property type="match status" value="1"/>
</dbReference>
<evidence type="ECO:0000313" key="5">
    <source>
        <dbReference type="EMBL" id="STZ61880.1"/>
    </source>
</evidence>
<keyword evidence="3 5" id="KW-0418">Kinase</keyword>
<dbReference type="Proteomes" id="UP000254978">
    <property type="component" value="Unassembled WGS sequence"/>
</dbReference>
<name>A0A378TMM6_9MYCO</name>
<feature type="domain" description="Carbohydrate kinase PfkB" evidence="4">
    <location>
        <begin position="40"/>
        <end position="310"/>
    </location>
</feature>
<comment type="similarity">
    <text evidence="1">Belongs to the carbohydrate kinase PfkB family.</text>
</comment>
<protein>
    <submittedName>
        <fullName evidence="5">Sugar kinase, ribokinase</fullName>
        <ecNumber evidence="5">2.7.1.20</ecNumber>
    </submittedName>
</protein>
<keyword evidence="2 5" id="KW-0808">Transferase</keyword>
<proteinExistence type="inferred from homology"/>